<feature type="region of interest" description="Disordered" evidence="4">
    <location>
        <begin position="250"/>
        <end position="317"/>
    </location>
</feature>
<dbReference type="InterPro" id="IPR009187">
    <property type="entry name" value="Prok_Ku"/>
</dbReference>
<dbReference type="GO" id="GO:0006303">
    <property type="term" value="P:double-strand break repair via nonhomologous end joining"/>
    <property type="evidence" value="ECO:0007669"/>
    <property type="project" value="UniProtKB-UniRule"/>
</dbReference>
<keyword evidence="3" id="KW-0227">DNA damage</keyword>
<keyword evidence="2 3" id="KW-0233">DNA recombination</keyword>
<dbReference type="Gene3D" id="2.40.290.10">
    <property type="match status" value="1"/>
</dbReference>
<dbReference type="PANTHER" id="PTHR41251">
    <property type="entry name" value="NON-HOMOLOGOUS END JOINING PROTEIN KU"/>
    <property type="match status" value="1"/>
</dbReference>
<protein>
    <recommendedName>
        <fullName evidence="3">Non-homologous end joining protein Ku</fullName>
    </recommendedName>
</protein>
<organism evidence="6 7">
    <name type="scientific">Actinophytocola xinjiangensis</name>
    <dbReference type="NCBI Taxonomy" id="485602"/>
    <lineage>
        <taxon>Bacteria</taxon>
        <taxon>Bacillati</taxon>
        <taxon>Actinomycetota</taxon>
        <taxon>Actinomycetes</taxon>
        <taxon>Pseudonocardiales</taxon>
        <taxon>Pseudonocardiaceae</taxon>
    </lineage>
</organism>
<dbReference type="PIRSF" id="PIRSF006493">
    <property type="entry name" value="Prok_Ku"/>
    <property type="match status" value="1"/>
</dbReference>
<keyword evidence="1 3" id="KW-0238">DNA-binding</keyword>
<evidence type="ECO:0000259" key="5">
    <source>
        <dbReference type="SMART" id="SM00559"/>
    </source>
</evidence>
<dbReference type="GO" id="GO:0006310">
    <property type="term" value="P:DNA recombination"/>
    <property type="evidence" value="ECO:0007669"/>
    <property type="project" value="UniProtKB-KW"/>
</dbReference>
<proteinExistence type="inferred from homology"/>
<dbReference type="OrthoDB" id="9795084at2"/>
<feature type="compositionally biased region" description="Low complexity" evidence="4">
    <location>
        <begin position="266"/>
        <end position="275"/>
    </location>
</feature>
<feature type="domain" description="Ku" evidence="5">
    <location>
        <begin position="52"/>
        <end position="180"/>
    </location>
</feature>
<dbReference type="SUPFAM" id="SSF100939">
    <property type="entry name" value="SPOC domain-like"/>
    <property type="match status" value="1"/>
</dbReference>
<comment type="function">
    <text evidence="3">With LigD forms a non-homologous end joining (NHEJ) DNA repair enzyme, which repairs dsDNA breaks with reduced fidelity. Binds linear dsDNA with 5'- and 3'- overhangs but not closed circular dsDNA nor ssDNA. Recruits and stimulates the ligase activity of LigD.</text>
</comment>
<comment type="caution">
    <text evidence="6">The sequence shown here is derived from an EMBL/GenBank/DDBJ whole genome shotgun (WGS) entry which is preliminary data.</text>
</comment>
<dbReference type="Pfam" id="PF02735">
    <property type="entry name" value="Ku"/>
    <property type="match status" value="1"/>
</dbReference>
<evidence type="ECO:0000256" key="3">
    <source>
        <dbReference type="HAMAP-Rule" id="MF_01875"/>
    </source>
</evidence>
<dbReference type="HAMAP" id="MF_01875">
    <property type="entry name" value="Prokaryotic_Ku"/>
    <property type="match status" value="1"/>
</dbReference>
<feature type="compositionally biased region" description="Basic and acidic residues" evidence="4">
    <location>
        <begin position="292"/>
        <end position="303"/>
    </location>
</feature>
<evidence type="ECO:0000256" key="4">
    <source>
        <dbReference type="SAM" id="MobiDB-lite"/>
    </source>
</evidence>
<dbReference type="EMBL" id="MSIF01000013">
    <property type="protein sequence ID" value="OLF07997.1"/>
    <property type="molecule type" value="Genomic_DNA"/>
</dbReference>
<dbReference type="InterPro" id="IPR016194">
    <property type="entry name" value="SPOC-like_C_dom_sf"/>
</dbReference>
<keyword evidence="3" id="KW-0234">DNA repair</keyword>
<dbReference type="SMART" id="SM00559">
    <property type="entry name" value="Ku78"/>
    <property type="match status" value="1"/>
</dbReference>
<evidence type="ECO:0000256" key="2">
    <source>
        <dbReference type="ARBA" id="ARBA00023172"/>
    </source>
</evidence>
<feature type="compositionally biased region" description="Basic residues" evidence="4">
    <location>
        <begin position="304"/>
        <end position="317"/>
    </location>
</feature>
<sequence length="317" mass="34372">MRSVWNGTIKIGAASIPVRAYGATEERSTGLHQVHASDGGRIRHRKICEVDGTVVEGADVARGYVLPGGDTVVLTDEDLALLPLSTSKAIEVQTFAPITEIDPIYFARSYHLEPEPVGTKPYLLLSEALQQSGRVAIVKVALRQRESLGVLRIRDQVIVLETMLWPDEIRPPEFPFLHQDVAISEDELTEAVALIDALSESFSPARYTDRYKEALSELVRAKIEGNEVVQPTAARQRERAGDLLTALRTSLADKENSPTDAPPTDAPSTAARPTDNSPTGGSGAGDPVAKARAAETKAAEARKTARRAARRPRTPTR</sequence>
<accession>A0A7Z1AWF6</accession>
<reference evidence="6 7" key="1">
    <citation type="submission" date="2016-12" db="EMBL/GenBank/DDBJ databases">
        <title>The draft genome sequence of Actinophytocola xinjiangensis.</title>
        <authorList>
            <person name="Wang W."/>
            <person name="Yuan L."/>
        </authorList>
    </citation>
    <scope>NUCLEOTIDE SEQUENCE [LARGE SCALE GENOMIC DNA]</scope>
    <source>
        <strain evidence="6 7">CGMCC 4.4663</strain>
    </source>
</reference>
<name>A0A7Z1AWF6_9PSEU</name>
<dbReference type="PANTHER" id="PTHR41251:SF1">
    <property type="entry name" value="NON-HOMOLOGOUS END JOINING PROTEIN KU"/>
    <property type="match status" value="1"/>
</dbReference>
<keyword evidence="7" id="KW-1185">Reference proteome</keyword>
<dbReference type="NCBIfam" id="TIGR02772">
    <property type="entry name" value="Ku_bact"/>
    <property type="match status" value="1"/>
</dbReference>
<comment type="subunit">
    <text evidence="3">Homodimer. Interacts with LigD.</text>
</comment>
<evidence type="ECO:0000313" key="6">
    <source>
        <dbReference type="EMBL" id="OLF07997.1"/>
    </source>
</evidence>
<dbReference type="InterPro" id="IPR006164">
    <property type="entry name" value="DNA_bd_Ku70/Ku80"/>
</dbReference>
<evidence type="ECO:0000313" key="7">
    <source>
        <dbReference type="Proteomes" id="UP000185696"/>
    </source>
</evidence>
<comment type="similarity">
    <text evidence="3">Belongs to the prokaryotic Ku family.</text>
</comment>
<dbReference type="GO" id="GO:0003690">
    <property type="term" value="F:double-stranded DNA binding"/>
    <property type="evidence" value="ECO:0007669"/>
    <property type="project" value="UniProtKB-UniRule"/>
</dbReference>
<dbReference type="AlphaFoldDB" id="A0A7Z1AWF6"/>
<dbReference type="Proteomes" id="UP000185696">
    <property type="component" value="Unassembled WGS sequence"/>
</dbReference>
<gene>
    <name evidence="3" type="primary">ku</name>
    <name evidence="6" type="ORF">BLA60_24295</name>
</gene>
<evidence type="ECO:0000256" key="1">
    <source>
        <dbReference type="ARBA" id="ARBA00023125"/>
    </source>
</evidence>
<dbReference type="RefSeq" id="WP_075135301.1">
    <property type="nucleotide sequence ID" value="NZ_MSIF01000013.1"/>
</dbReference>